<comment type="caution">
    <text evidence="1">The sequence shown here is derived from an EMBL/GenBank/DDBJ whole genome shotgun (WGS) entry which is preliminary data.</text>
</comment>
<sequence>MSDLEVKRTSQQPKMAVELNFVVNEFPKIQIPKGKPTEPEHFQEMKTAKQQMLMKRLIDHVKDL</sequence>
<accession>A0A645B4G8</accession>
<organism evidence="1">
    <name type="scientific">bioreactor metagenome</name>
    <dbReference type="NCBI Taxonomy" id="1076179"/>
    <lineage>
        <taxon>unclassified sequences</taxon>
        <taxon>metagenomes</taxon>
        <taxon>ecological metagenomes</taxon>
    </lineage>
</organism>
<gene>
    <name evidence="1" type="ORF">SDC9_107211</name>
</gene>
<dbReference type="EMBL" id="VSSQ01017762">
    <property type="protein sequence ID" value="MPM60360.1"/>
    <property type="molecule type" value="Genomic_DNA"/>
</dbReference>
<reference evidence="1" key="1">
    <citation type="submission" date="2019-08" db="EMBL/GenBank/DDBJ databases">
        <authorList>
            <person name="Kucharzyk K."/>
            <person name="Murdoch R.W."/>
            <person name="Higgins S."/>
            <person name="Loffler F."/>
        </authorList>
    </citation>
    <scope>NUCLEOTIDE SEQUENCE</scope>
</reference>
<dbReference type="AlphaFoldDB" id="A0A645B4G8"/>
<proteinExistence type="predicted"/>
<name>A0A645B4G8_9ZZZZ</name>
<protein>
    <submittedName>
        <fullName evidence="1">Uncharacterized protein</fullName>
    </submittedName>
</protein>
<evidence type="ECO:0000313" key="1">
    <source>
        <dbReference type="EMBL" id="MPM60360.1"/>
    </source>
</evidence>